<gene>
    <name evidence="8" type="ORF">QE109_08750</name>
</gene>
<evidence type="ECO:0000256" key="1">
    <source>
        <dbReference type="ARBA" id="ARBA00009986"/>
    </source>
</evidence>
<comment type="caution">
    <text evidence="8">The sequence shown here is derived from an EMBL/GenBank/DDBJ whole genome shotgun (WGS) entry which is preliminary data.</text>
</comment>
<keyword evidence="2 6" id="KW-0560">Oxidoreductase</keyword>
<evidence type="ECO:0000256" key="4">
    <source>
        <dbReference type="ARBA" id="ARBA00049194"/>
    </source>
</evidence>
<dbReference type="RefSeq" id="WP_281094074.1">
    <property type="nucleotide sequence ID" value="NZ_JARYZI010000005.1"/>
</dbReference>
<dbReference type="Gene3D" id="3.40.309.10">
    <property type="entry name" value="Aldehyde Dehydrogenase, Chain A, domain 2"/>
    <property type="match status" value="1"/>
</dbReference>
<evidence type="ECO:0000256" key="3">
    <source>
        <dbReference type="ARBA" id="ARBA00024226"/>
    </source>
</evidence>
<evidence type="ECO:0000256" key="5">
    <source>
        <dbReference type="PROSITE-ProRule" id="PRU10007"/>
    </source>
</evidence>
<dbReference type="SUPFAM" id="SSF53720">
    <property type="entry name" value="ALDH-like"/>
    <property type="match status" value="1"/>
</dbReference>
<comment type="catalytic activity">
    <reaction evidence="4">
        <text>an aldehyde + NAD(+) + H2O = a carboxylate + NADH + 2 H(+)</text>
        <dbReference type="Rhea" id="RHEA:16185"/>
        <dbReference type="ChEBI" id="CHEBI:15377"/>
        <dbReference type="ChEBI" id="CHEBI:15378"/>
        <dbReference type="ChEBI" id="CHEBI:17478"/>
        <dbReference type="ChEBI" id="CHEBI:29067"/>
        <dbReference type="ChEBI" id="CHEBI:57540"/>
        <dbReference type="ChEBI" id="CHEBI:57945"/>
        <dbReference type="EC" id="1.2.1.3"/>
    </reaction>
</comment>
<dbReference type="InterPro" id="IPR016163">
    <property type="entry name" value="Ald_DH_C"/>
</dbReference>
<dbReference type="InterPro" id="IPR029510">
    <property type="entry name" value="Ald_DH_CS_GLU"/>
</dbReference>
<evidence type="ECO:0000256" key="6">
    <source>
        <dbReference type="RuleBase" id="RU003345"/>
    </source>
</evidence>
<comment type="similarity">
    <text evidence="1 6">Belongs to the aldehyde dehydrogenase family.</text>
</comment>
<dbReference type="InterPro" id="IPR015590">
    <property type="entry name" value="Aldehyde_DH_dom"/>
</dbReference>
<evidence type="ECO:0000259" key="7">
    <source>
        <dbReference type="Pfam" id="PF00171"/>
    </source>
</evidence>
<dbReference type="PROSITE" id="PS00070">
    <property type="entry name" value="ALDEHYDE_DEHYDR_CYS"/>
    <property type="match status" value="1"/>
</dbReference>
<dbReference type="InterPro" id="IPR016160">
    <property type="entry name" value="Ald_DH_CS_CYS"/>
</dbReference>
<sequence>MFYNKLYIDGKWISSNLDELIEVENPATRKIIGTVPKGNEVDVDLAVRSAANAFLTWKDTPVEKRIAYMEKALEHLKSQKENLISMEVSELGAPLKWAERAHVMGPIIRFENYIRLIKNFNFSEKLKHATIVKEPIGVIGCLTPWNYPLGQIMQKVIPAILTGNTVVLKPSQIAPLSSMILAEAFHKAELPKGVFNLVTGRAGEVGNALAKHNAINMISFTGSTTGGKEVAKLALEDIKKVALELGGKSPLVILEDANLELAVKAGLSSCYDNTGQTCAALTRMIVPQSKLKEVESLIIDLSKNYIVGDPEDVNTHMGPLASYKQYEKVRSYIKLGINEGANLIVGEIPKPLDELNGYGYYVKPTVFTNVHNNMRIAREEIFGPVICIISYNNIDEAVKIANDTVYGLSGAVFGSEELANKIALEIRSGSVYVNDGKRDIDAPFGGYKQSGIGREGGIPGIEEFLEIKSVFNEVNSITKI</sequence>
<dbReference type="Gene3D" id="3.40.605.10">
    <property type="entry name" value="Aldehyde Dehydrogenase, Chain A, domain 1"/>
    <property type="match status" value="1"/>
</dbReference>
<proteinExistence type="inferred from homology"/>
<dbReference type="InterPro" id="IPR016161">
    <property type="entry name" value="Ald_DH/histidinol_DH"/>
</dbReference>
<name>A0ABT6NCT0_9FIRM</name>
<accession>A0ABT6NCT0</accession>
<dbReference type="PANTHER" id="PTHR42804">
    <property type="entry name" value="ALDEHYDE DEHYDROGENASE"/>
    <property type="match status" value="1"/>
</dbReference>
<reference evidence="8 9" key="1">
    <citation type="submission" date="2023-04" db="EMBL/GenBank/DDBJ databases">
        <title>Fusibacter bizertensis strain WBS, isolated from littoral bottom sediments of the Arctic seas - biochemical and genomic analysis.</title>
        <authorList>
            <person name="Brioukhanov A.L."/>
        </authorList>
    </citation>
    <scope>NUCLEOTIDE SEQUENCE [LARGE SCALE GENOMIC DNA]</scope>
    <source>
        <strain evidence="8 9">WBS</strain>
    </source>
</reference>
<feature type="active site" evidence="5">
    <location>
        <position position="244"/>
    </location>
</feature>
<dbReference type="CDD" id="cd07138">
    <property type="entry name" value="ALDH_CddD_SSP0762"/>
    <property type="match status" value="1"/>
</dbReference>
<dbReference type="PROSITE" id="PS00687">
    <property type="entry name" value="ALDEHYDE_DEHYDR_GLU"/>
    <property type="match status" value="1"/>
</dbReference>
<dbReference type="EC" id="1.2.1.3" evidence="3"/>
<organism evidence="8 9">
    <name type="scientific">Fusibacter bizertensis</name>
    <dbReference type="NCBI Taxonomy" id="1488331"/>
    <lineage>
        <taxon>Bacteria</taxon>
        <taxon>Bacillati</taxon>
        <taxon>Bacillota</taxon>
        <taxon>Clostridia</taxon>
        <taxon>Eubacteriales</taxon>
        <taxon>Eubacteriales Family XII. Incertae Sedis</taxon>
        <taxon>Fusibacter</taxon>
    </lineage>
</organism>
<evidence type="ECO:0000313" key="8">
    <source>
        <dbReference type="EMBL" id="MDH8678234.1"/>
    </source>
</evidence>
<evidence type="ECO:0000313" key="9">
    <source>
        <dbReference type="Proteomes" id="UP001158045"/>
    </source>
</evidence>
<protein>
    <recommendedName>
        <fullName evidence="3">aldehyde dehydrogenase (NAD(+))</fullName>
        <ecNumber evidence="3">1.2.1.3</ecNumber>
    </recommendedName>
</protein>
<keyword evidence="9" id="KW-1185">Reference proteome</keyword>
<dbReference type="InterPro" id="IPR016162">
    <property type="entry name" value="Ald_DH_N"/>
</dbReference>
<dbReference type="EMBL" id="JARYZI010000005">
    <property type="protein sequence ID" value="MDH8678234.1"/>
    <property type="molecule type" value="Genomic_DNA"/>
</dbReference>
<dbReference type="Proteomes" id="UP001158045">
    <property type="component" value="Unassembled WGS sequence"/>
</dbReference>
<feature type="domain" description="Aldehyde dehydrogenase" evidence="7">
    <location>
        <begin position="12"/>
        <end position="470"/>
    </location>
</feature>
<dbReference type="PANTHER" id="PTHR42804:SF1">
    <property type="entry name" value="ALDEHYDE DEHYDROGENASE-RELATED"/>
    <property type="match status" value="1"/>
</dbReference>
<evidence type="ECO:0000256" key="2">
    <source>
        <dbReference type="ARBA" id="ARBA00023002"/>
    </source>
</evidence>
<dbReference type="Pfam" id="PF00171">
    <property type="entry name" value="Aldedh"/>
    <property type="match status" value="1"/>
</dbReference>